<dbReference type="Proteomes" id="UP000488956">
    <property type="component" value="Unassembled WGS sequence"/>
</dbReference>
<evidence type="ECO:0000313" key="3">
    <source>
        <dbReference type="EMBL" id="KAE9094497.1"/>
    </source>
</evidence>
<evidence type="ECO:0000313" key="7">
    <source>
        <dbReference type="EMBL" id="KAE9194076.1"/>
    </source>
</evidence>
<evidence type="ECO:0000313" key="12">
    <source>
        <dbReference type="Proteomes" id="UP000440732"/>
    </source>
</evidence>
<gene>
    <name evidence="8" type="ORF">PF002_g469</name>
    <name evidence="6" type="ORF">PF004_g22855</name>
    <name evidence="7" type="ORF">PF005_g17833</name>
    <name evidence="5" type="ORF">PF006_g17068</name>
    <name evidence="4" type="ORF">PF007_g16424</name>
    <name evidence="2" type="ORF">PF009_g18756</name>
    <name evidence="3" type="ORF">PF010_g17079</name>
</gene>
<name>A0A6A4ALC9_9STRA</name>
<evidence type="ECO:0000313" key="2">
    <source>
        <dbReference type="EMBL" id="KAE8931175.1"/>
    </source>
</evidence>
<evidence type="ECO:0000313" key="10">
    <source>
        <dbReference type="Proteomes" id="UP000433483"/>
    </source>
</evidence>
<dbReference type="EMBL" id="QXGB01001254">
    <property type="protein sequence ID" value="KAE9194076.1"/>
    <property type="molecule type" value="Genomic_DNA"/>
</dbReference>
<protein>
    <submittedName>
        <fullName evidence="8">Uncharacterized protein</fullName>
    </submittedName>
</protein>
<accession>A0A6A4ALC9</accession>
<evidence type="ECO:0000313" key="13">
    <source>
        <dbReference type="Proteomes" id="UP000441208"/>
    </source>
</evidence>
<feature type="region of interest" description="Disordered" evidence="1">
    <location>
        <begin position="378"/>
        <end position="401"/>
    </location>
</feature>
<dbReference type="OrthoDB" id="90494at2759"/>
<evidence type="ECO:0000313" key="15">
    <source>
        <dbReference type="Proteomes" id="UP000488956"/>
    </source>
</evidence>
<dbReference type="EMBL" id="QXGA01001230">
    <property type="protein sequence ID" value="KAE9124969.1"/>
    <property type="molecule type" value="Genomic_DNA"/>
</dbReference>
<organism evidence="8 11">
    <name type="scientific">Phytophthora fragariae</name>
    <dbReference type="NCBI Taxonomy" id="53985"/>
    <lineage>
        <taxon>Eukaryota</taxon>
        <taxon>Sar</taxon>
        <taxon>Stramenopiles</taxon>
        <taxon>Oomycota</taxon>
        <taxon>Peronosporomycetes</taxon>
        <taxon>Peronosporales</taxon>
        <taxon>Peronosporaceae</taxon>
        <taxon>Phytophthora</taxon>
    </lineage>
</organism>
<dbReference type="AlphaFoldDB" id="A0A6A4ALC9"/>
<evidence type="ECO:0000313" key="11">
    <source>
        <dbReference type="Proteomes" id="UP000440367"/>
    </source>
</evidence>
<feature type="region of interest" description="Disordered" evidence="1">
    <location>
        <begin position="100"/>
        <end position="130"/>
    </location>
</feature>
<sequence length="401" mass="44093">MPQPTLATLRAVGQQLALTVDAAQFHLQVAAGHDSPASCSQDDADEFAALSSEIEGLQTQLQAVLGSVLAQSRHKIVAAAAAAEVPVDQHTDETIDLQAKTESEDHGPEIEPQEHKSTAGRTAKPKPDLPSVLQNFVQSTGRITLSDLPNKKRGLSSNALAMCRAVARRMVALMESDNCLDDASACLFRDTLERLAEAVEGLQPSEKISIKLVVLVAADLGRILELASAVSGTSAALESAELRSSRLKLMKYSEEHMDDMLMRMHTFVENVQQQKERLAGDHALTCIRNAIKRLAYDLRKEITTYKICQEMGLPERSEERWQIFKVVAGGFGDWIEHTAVPATPSKELKPLYLAAKIFGDKFPDRVPFTLLENAKLRAFPRKPRKPRGKKRKKSTSKDLPS</sequence>
<evidence type="ECO:0000313" key="9">
    <source>
        <dbReference type="Proteomes" id="UP000429523"/>
    </source>
</evidence>
<dbReference type="EMBL" id="QXGD01000010">
    <property type="protein sequence ID" value="KAE9258027.1"/>
    <property type="molecule type" value="Genomic_DNA"/>
</dbReference>
<dbReference type="Proteomes" id="UP000433483">
    <property type="component" value="Unassembled WGS sequence"/>
</dbReference>
<evidence type="ECO:0000313" key="8">
    <source>
        <dbReference type="EMBL" id="KAE9258027.1"/>
    </source>
</evidence>
<comment type="caution">
    <text evidence="8">The sequence shown here is derived from an EMBL/GenBank/DDBJ whole genome shotgun (WGS) entry which is preliminary data.</text>
</comment>
<evidence type="ECO:0000313" key="5">
    <source>
        <dbReference type="EMBL" id="KAE9124969.1"/>
    </source>
</evidence>
<dbReference type="Proteomes" id="UP000476176">
    <property type="component" value="Unassembled WGS sequence"/>
</dbReference>
<evidence type="ECO:0000313" key="14">
    <source>
        <dbReference type="Proteomes" id="UP000476176"/>
    </source>
</evidence>
<dbReference type="EMBL" id="QXFX01001209">
    <property type="protein sequence ID" value="KAE9094497.1"/>
    <property type="molecule type" value="Genomic_DNA"/>
</dbReference>
<dbReference type="EMBL" id="QXGF01001276">
    <property type="protein sequence ID" value="KAE8931175.1"/>
    <property type="molecule type" value="Genomic_DNA"/>
</dbReference>
<evidence type="ECO:0000256" key="1">
    <source>
        <dbReference type="SAM" id="MobiDB-lite"/>
    </source>
</evidence>
<reference evidence="9 10" key="1">
    <citation type="submission" date="2018-08" db="EMBL/GenBank/DDBJ databases">
        <title>Genomic investigation of the strawberry pathogen Phytophthora fragariae indicates pathogenicity is determined by transcriptional variation in three key races.</title>
        <authorList>
            <person name="Adams T.M."/>
            <person name="Armitage A.D."/>
            <person name="Sobczyk M.K."/>
            <person name="Bates H.J."/>
            <person name="Dunwell J.M."/>
            <person name="Nellist C.F."/>
            <person name="Harrison R.J."/>
        </authorList>
    </citation>
    <scope>NUCLEOTIDE SEQUENCE [LARGE SCALE GENOMIC DNA]</scope>
    <source>
        <strain evidence="8 11">BC-1</strain>
        <strain evidence="6 14">BC-23</strain>
        <strain evidence="7 10">NOV-27</strain>
        <strain evidence="5 12">NOV-5</strain>
        <strain evidence="4 13">NOV-71</strain>
        <strain evidence="2 9">NOV-9</strain>
        <strain evidence="3 15">ONT-3</strain>
    </source>
</reference>
<dbReference type="EMBL" id="QXFZ01001057">
    <property type="protein sequence ID" value="KAE9097996.1"/>
    <property type="molecule type" value="Genomic_DNA"/>
</dbReference>
<keyword evidence="10" id="KW-1185">Reference proteome</keyword>
<proteinExistence type="predicted"/>
<feature type="compositionally biased region" description="Basic residues" evidence="1">
    <location>
        <begin position="378"/>
        <end position="394"/>
    </location>
</feature>
<feature type="compositionally biased region" description="Basic and acidic residues" evidence="1">
    <location>
        <begin position="100"/>
        <end position="117"/>
    </location>
</feature>
<evidence type="ECO:0000313" key="6">
    <source>
        <dbReference type="EMBL" id="KAE9187268.1"/>
    </source>
</evidence>
<evidence type="ECO:0000313" key="4">
    <source>
        <dbReference type="EMBL" id="KAE9097996.1"/>
    </source>
</evidence>
<dbReference type="EMBL" id="QXGC01002353">
    <property type="protein sequence ID" value="KAE9187268.1"/>
    <property type="molecule type" value="Genomic_DNA"/>
</dbReference>
<dbReference type="Proteomes" id="UP000441208">
    <property type="component" value="Unassembled WGS sequence"/>
</dbReference>
<dbReference type="Proteomes" id="UP000440367">
    <property type="component" value="Unassembled WGS sequence"/>
</dbReference>
<dbReference type="Proteomes" id="UP000429523">
    <property type="component" value="Unassembled WGS sequence"/>
</dbReference>
<dbReference type="Proteomes" id="UP000440732">
    <property type="component" value="Unassembled WGS sequence"/>
</dbReference>